<dbReference type="EMBL" id="JYIV01000023">
    <property type="protein sequence ID" value="KJL23463.1"/>
    <property type="molecule type" value="Genomic_DNA"/>
</dbReference>
<dbReference type="AlphaFoldDB" id="A0A0F0KRG3"/>
<comment type="caution">
    <text evidence="3">The sequence shown here is derived from an EMBL/GenBank/DDBJ whole genome shotgun (WGS) entry which is preliminary data.</text>
</comment>
<dbReference type="PATRIC" id="fig|82380.10.peg.1556"/>
<evidence type="ECO:0000256" key="2">
    <source>
        <dbReference type="SAM" id="Phobius"/>
    </source>
</evidence>
<keyword evidence="2" id="KW-0472">Membrane</keyword>
<protein>
    <submittedName>
        <fullName evidence="3">Uncharacterized protein</fullName>
    </submittedName>
</protein>
<dbReference type="RefSeq" id="WP_045263457.1">
    <property type="nucleotide sequence ID" value="NZ_JYIV01000023.1"/>
</dbReference>
<keyword evidence="2" id="KW-0812">Transmembrane</keyword>
<feature type="region of interest" description="Disordered" evidence="1">
    <location>
        <begin position="37"/>
        <end position="73"/>
    </location>
</feature>
<proteinExistence type="predicted"/>
<gene>
    <name evidence="3" type="ORF">RN51_01549</name>
</gene>
<reference evidence="3 4" key="1">
    <citation type="submission" date="2015-02" db="EMBL/GenBank/DDBJ databases">
        <title>Draft genome sequences of ten Microbacterium spp. with emphasis on heavy metal contaminated environments.</title>
        <authorList>
            <person name="Corretto E."/>
        </authorList>
    </citation>
    <scope>NUCLEOTIDE SEQUENCE [LARGE SCALE GENOMIC DNA]</scope>
    <source>
        <strain evidence="3 4">BEL163</strain>
    </source>
</reference>
<organism evidence="3 4">
    <name type="scientific">Microbacterium oxydans</name>
    <dbReference type="NCBI Taxonomy" id="82380"/>
    <lineage>
        <taxon>Bacteria</taxon>
        <taxon>Bacillati</taxon>
        <taxon>Actinomycetota</taxon>
        <taxon>Actinomycetes</taxon>
        <taxon>Micrococcales</taxon>
        <taxon>Microbacteriaceae</taxon>
        <taxon>Microbacterium</taxon>
    </lineage>
</organism>
<name>A0A0F0KRG3_9MICO</name>
<dbReference type="Proteomes" id="UP000033725">
    <property type="component" value="Unassembled WGS sequence"/>
</dbReference>
<feature type="transmembrane region" description="Helical" evidence="2">
    <location>
        <begin position="12"/>
        <end position="35"/>
    </location>
</feature>
<evidence type="ECO:0000313" key="3">
    <source>
        <dbReference type="EMBL" id="KJL23463.1"/>
    </source>
</evidence>
<evidence type="ECO:0000256" key="1">
    <source>
        <dbReference type="SAM" id="MobiDB-lite"/>
    </source>
</evidence>
<dbReference type="OrthoDB" id="3239891at2"/>
<evidence type="ECO:0000313" key="4">
    <source>
        <dbReference type="Proteomes" id="UP000033725"/>
    </source>
</evidence>
<feature type="compositionally biased region" description="Low complexity" evidence="1">
    <location>
        <begin position="46"/>
        <end position="57"/>
    </location>
</feature>
<accession>A0A0F0KRG3</accession>
<sequence>MKHLKAPRSRRTLVAQIAVAVMAVLVVAVGTYGLITGSPEPEDSPEPTSASAAPTTEQSRRPATTAPRLPTILPSRDAETFAGSVATALFTWDTGIGFVPLNYTDVILDVADPTGAEQPGLAADIATYLPTQNAWVQLRQYATTQRLEITSMYVADAWPEARSQARPGQLPEGATAYTIEGIRHRAGTWNGDPITAQQEVALTVFIACPTDDNCYVLRLSELNNPLR</sequence>
<keyword evidence="2" id="KW-1133">Transmembrane helix</keyword>